<dbReference type="EMBL" id="CP059404">
    <property type="protein sequence ID" value="QNE90560.1"/>
    <property type="molecule type" value="Genomic_DNA"/>
</dbReference>
<keyword evidence="3" id="KW-0540">Nuclease</keyword>
<dbReference type="AlphaFoldDB" id="A0A7G7CSJ4"/>
<protein>
    <submittedName>
        <fullName evidence="3">HNH endonuclease</fullName>
    </submittedName>
</protein>
<feature type="domain" description="HNH nuclease" evidence="2">
    <location>
        <begin position="266"/>
        <end position="319"/>
    </location>
</feature>
<sequence>MDIFDVLPQLSRHGVAVLRACRERSPYDVASTLGISRNQAKAWARVADAFLGPADSPRKQAEAIRHSEAAGHSVERLVMIDRHARKLPGRGLAWALRAELVAMEGTFEEVNKHGHKRVAEILREDAPQPPRPSVRISATHDGMRTMFICDTERRITDLEKTLDALRNPELPRAAGMSEAFWNALSDGTTITPQYRTVIAVELSDAAAIWRGEGDDVRLGLSDGTTMTGREYLEAAAKKQLGDDIFAGLFHPERGPVNLYRERLASFKQRVLAMAENLICPWPDCKVPADRCHIHHITAHHHGGLTEPTNLTPLCPHHNSANDDDPNAPPRRGRITRDGGHVRYRSPGGRNFRNERDVAELGAMEIIKRLE</sequence>
<dbReference type="CDD" id="cd00085">
    <property type="entry name" value="HNHc"/>
    <property type="match status" value="1"/>
</dbReference>
<evidence type="ECO:0000313" key="4">
    <source>
        <dbReference type="Proteomes" id="UP000515743"/>
    </source>
</evidence>
<dbReference type="GO" id="GO:0004519">
    <property type="term" value="F:endonuclease activity"/>
    <property type="evidence" value="ECO:0007669"/>
    <property type="project" value="UniProtKB-KW"/>
</dbReference>
<accession>A0A7G7CSJ4</accession>
<dbReference type="Gene3D" id="1.10.30.50">
    <property type="match status" value="1"/>
</dbReference>
<proteinExistence type="predicted"/>
<gene>
    <name evidence="3" type="ORF">H0194_06885</name>
</gene>
<evidence type="ECO:0000256" key="1">
    <source>
        <dbReference type="SAM" id="MobiDB-lite"/>
    </source>
</evidence>
<dbReference type="InterPro" id="IPR003615">
    <property type="entry name" value="HNH_nuc"/>
</dbReference>
<name>A0A7G7CSJ4_9CORY</name>
<dbReference type="SMART" id="SM00507">
    <property type="entry name" value="HNHc"/>
    <property type="match status" value="1"/>
</dbReference>
<feature type="region of interest" description="Disordered" evidence="1">
    <location>
        <begin position="310"/>
        <end position="350"/>
    </location>
</feature>
<dbReference type="Proteomes" id="UP000515743">
    <property type="component" value="Chromosome"/>
</dbReference>
<dbReference type="RefSeq" id="WP_185176934.1">
    <property type="nucleotide sequence ID" value="NZ_CP059404.1"/>
</dbReference>
<reference evidence="3 4" key="1">
    <citation type="submission" date="2020-07" db="EMBL/GenBank/DDBJ databases">
        <title>Complete genome and description of Corynebacterium incognita strain Marseille-Q3630 sp. nov.</title>
        <authorList>
            <person name="Boxberger M."/>
        </authorList>
    </citation>
    <scope>NUCLEOTIDE SEQUENCE [LARGE SCALE GENOMIC DNA]</scope>
    <source>
        <strain evidence="3 4">Marseille-Q3630</strain>
    </source>
</reference>
<keyword evidence="3" id="KW-0255">Endonuclease</keyword>
<dbReference type="KEGG" id="cik:H0194_06885"/>
<keyword evidence="4" id="KW-1185">Reference proteome</keyword>
<evidence type="ECO:0000259" key="2">
    <source>
        <dbReference type="SMART" id="SM00507"/>
    </source>
</evidence>
<organism evidence="3 4">
    <name type="scientific">Corynebacterium incognita</name>
    <dbReference type="NCBI Taxonomy" id="2754725"/>
    <lineage>
        <taxon>Bacteria</taxon>
        <taxon>Bacillati</taxon>
        <taxon>Actinomycetota</taxon>
        <taxon>Actinomycetes</taxon>
        <taxon>Mycobacteriales</taxon>
        <taxon>Corynebacteriaceae</taxon>
        <taxon>Corynebacterium</taxon>
    </lineage>
</organism>
<evidence type="ECO:0000313" key="3">
    <source>
        <dbReference type="EMBL" id="QNE90560.1"/>
    </source>
</evidence>
<keyword evidence="3" id="KW-0378">Hydrolase</keyword>